<comment type="caution">
    <text evidence="8">The sequence shown here is derived from an EMBL/GenBank/DDBJ whole genome shotgun (WGS) entry which is preliminary data.</text>
</comment>
<dbReference type="CDD" id="cd06173">
    <property type="entry name" value="MFS_MefA_like"/>
    <property type="match status" value="1"/>
</dbReference>
<dbReference type="InterPro" id="IPR002123">
    <property type="entry name" value="Plipid/glycerol_acylTrfase"/>
</dbReference>
<protein>
    <submittedName>
        <fullName evidence="8">MFS transporter</fullName>
    </submittedName>
</protein>
<feature type="transmembrane region" description="Helical" evidence="6">
    <location>
        <begin position="181"/>
        <end position="202"/>
    </location>
</feature>
<evidence type="ECO:0000256" key="4">
    <source>
        <dbReference type="ARBA" id="ARBA00022989"/>
    </source>
</evidence>
<evidence type="ECO:0000256" key="6">
    <source>
        <dbReference type="SAM" id="Phobius"/>
    </source>
</evidence>
<dbReference type="GO" id="GO:0016746">
    <property type="term" value="F:acyltransferase activity"/>
    <property type="evidence" value="ECO:0007669"/>
    <property type="project" value="InterPro"/>
</dbReference>
<feature type="transmembrane region" description="Helical" evidence="6">
    <location>
        <begin position="146"/>
        <end position="169"/>
    </location>
</feature>
<dbReference type="Gene3D" id="3.40.50.12780">
    <property type="entry name" value="N-terminal domain of ligase-like"/>
    <property type="match status" value="1"/>
</dbReference>
<feature type="transmembrane region" description="Helical" evidence="6">
    <location>
        <begin position="7"/>
        <end position="25"/>
    </location>
</feature>
<feature type="transmembrane region" description="Helical" evidence="6">
    <location>
        <begin position="373"/>
        <end position="392"/>
    </location>
</feature>
<feature type="transmembrane region" description="Helical" evidence="6">
    <location>
        <begin position="277"/>
        <end position="297"/>
    </location>
</feature>
<keyword evidence="2" id="KW-0436">Ligase</keyword>
<organism evidence="8 9">
    <name type="scientific">Neptunomonas marina</name>
    <dbReference type="NCBI Taxonomy" id="1815562"/>
    <lineage>
        <taxon>Bacteria</taxon>
        <taxon>Pseudomonadati</taxon>
        <taxon>Pseudomonadota</taxon>
        <taxon>Gammaproteobacteria</taxon>
        <taxon>Oceanospirillales</taxon>
        <taxon>Oceanospirillaceae</taxon>
        <taxon>Neptunomonas</taxon>
    </lineage>
</organism>
<dbReference type="AlphaFoldDB" id="A0A437Q7N7"/>
<dbReference type="RefSeq" id="WP_127694089.1">
    <property type="nucleotide sequence ID" value="NZ_SACQ01000004.1"/>
</dbReference>
<evidence type="ECO:0000256" key="5">
    <source>
        <dbReference type="ARBA" id="ARBA00023136"/>
    </source>
</evidence>
<name>A0A437Q7N7_9GAMM</name>
<gene>
    <name evidence="8" type="ORF">EOE65_09530</name>
</gene>
<dbReference type="Proteomes" id="UP000282818">
    <property type="component" value="Unassembled WGS sequence"/>
</dbReference>
<dbReference type="SUPFAM" id="SSF56801">
    <property type="entry name" value="Acetyl-CoA synthetase-like"/>
    <property type="match status" value="1"/>
</dbReference>
<dbReference type="Pfam" id="PF01553">
    <property type="entry name" value="Acyltransferase"/>
    <property type="match status" value="1"/>
</dbReference>
<evidence type="ECO:0000256" key="1">
    <source>
        <dbReference type="ARBA" id="ARBA00006432"/>
    </source>
</evidence>
<dbReference type="GO" id="GO:0016405">
    <property type="term" value="F:CoA-ligase activity"/>
    <property type="evidence" value="ECO:0007669"/>
    <property type="project" value="TreeGrafter"/>
</dbReference>
<evidence type="ECO:0000256" key="3">
    <source>
        <dbReference type="ARBA" id="ARBA00022692"/>
    </source>
</evidence>
<keyword evidence="3 6" id="KW-0812">Transmembrane</keyword>
<dbReference type="SMART" id="SM00563">
    <property type="entry name" value="PlsC"/>
    <property type="match status" value="1"/>
</dbReference>
<dbReference type="InterPro" id="IPR036259">
    <property type="entry name" value="MFS_trans_sf"/>
</dbReference>
<evidence type="ECO:0000256" key="2">
    <source>
        <dbReference type="ARBA" id="ARBA00022598"/>
    </source>
</evidence>
<dbReference type="PANTHER" id="PTHR24096:SF149">
    <property type="entry name" value="AMP-BINDING DOMAIN-CONTAINING PROTEIN-RELATED"/>
    <property type="match status" value="1"/>
</dbReference>
<feature type="transmembrane region" description="Helical" evidence="6">
    <location>
        <begin position="676"/>
        <end position="696"/>
    </location>
</feature>
<feature type="transmembrane region" description="Helical" evidence="6">
    <location>
        <begin position="398"/>
        <end position="427"/>
    </location>
</feature>
<feature type="transmembrane region" description="Helical" evidence="6">
    <location>
        <begin position="45"/>
        <end position="69"/>
    </location>
</feature>
<feature type="transmembrane region" description="Helical" evidence="6">
    <location>
        <begin position="104"/>
        <end position="126"/>
    </location>
</feature>
<dbReference type="Pfam" id="PF00501">
    <property type="entry name" value="AMP-binding"/>
    <property type="match status" value="1"/>
</dbReference>
<dbReference type="InterPro" id="IPR042099">
    <property type="entry name" value="ANL_N_sf"/>
</dbReference>
<dbReference type="SUPFAM" id="SSF103473">
    <property type="entry name" value="MFS general substrate transporter"/>
    <property type="match status" value="1"/>
</dbReference>
<sequence length="1042" mass="113369">MLALLRINGFIAFLAVAFINAFVDLGHKIIVQNTLFKAHDGPEQVMLTAVVNALILLPFIGLLTPAGYLSDRFAKPLVMRWAARSAVAITLLITLSYYQGWFELAFGMTFVLALQSALYSPAKYGFIRDLVGTDNISEGNSWMQSVTMVAILLGIVSFSLLFETLFAAWLPATGTWETAAILQAIAPLGWLLVGGALLEAWLAQRLPMRKQPNSAEPFNWAAYRRGQLLKKNLRYVTSSKAILRSVLGLASFWTISQIMLAIFPSYAEVALGASNTFHIQGAMALAGVGIMLGSVLAGRLSAHHINTGLIPAGALGLLVGLVLLPQAGSLLEAGGYFLLIGLSGALMTIPLNALIQFHAPQQKLGKVLAGNNFLQNIAMLTGLVLTAIFSLLEMPASWLLIMLIGIAALVFLVALWLLPEAFIRILVAALMRQRYRLTVQGFHNLKPEGEGMLLLGNHISWLDWAMIQMACPRPIRFVMERSIYERWYLRWFLDLFGVIPISKGKGSRTSLEQVQALLKAGEVVCLFPEGAISYTGQLGQFRRGFERAVADTGVAIVPFYLRGLWGSRWSRAEDTLQADQRTGWKRDVIVAFGAPLSADAKAEDVKQAVAHLAVVAWQAYIEKQPAIPELFIKNMKRWRGVVARFDQGAKPLNAYQQLAAALVLAQYVRRLDGDRIAIVLPAGVSAALANMAALLAGKVVANLNPTADLDELKKQITVSGAEGVITSDYTLKLLGLNAVQLNALPVVALESVRDQAGWLGRSIGMLGAALLPTKLLVRWFGSATDTQALAAITLTQRADGQWRSIGLSQQNIVANVRQLFDLLNRREDERLAGVLPFSTAYGLLTHLFLPWLEPLSVVYQTKSHESLAIAKTIARHRASLFFMTPDITKALLGTEAVHPAMLSSLRLVVCGGGKLDGAAQDAFLARFHKPVLEGFGCAEVAAVATVNIPDYLSTRWWSVQRGTLVGSVGMALPGTAVRIEKPDGQLALPEEVGEIIVGGAQVSPYCNADDAIFIEQGVRWFRTRRAGYLDADGFLFLDDSQS</sequence>
<accession>A0A437Q7N7</accession>
<dbReference type="EMBL" id="SACQ01000004">
    <property type="protein sequence ID" value="RVU30554.1"/>
    <property type="molecule type" value="Genomic_DNA"/>
</dbReference>
<evidence type="ECO:0000259" key="7">
    <source>
        <dbReference type="SMART" id="SM00563"/>
    </source>
</evidence>
<dbReference type="InterPro" id="IPR011701">
    <property type="entry name" value="MFS"/>
</dbReference>
<feature type="transmembrane region" description="Helical" evidence="6">
    <location>
        <begin position="333"/>
        <end position="353"/>
    </location>
</feature>
<feature type="transmembrane region" description="Helical" evidence="6">
    <location>
        <begin position="309"/>
        <end position="327"/>
    </location>
</feature>
<dbReference type="SUPFAM" id="SSF69593">
    <property type="entry name" value="Glycerol-3-phosphate (1)-acyltransferase"/>
    <property type="match status" value="1"/>
</dbReference>
<dbReference type="CDD" id="cd07989">
    <property type="entry name" value="LPLAT_AGPAT-like"/>
    <property type="match status" value="1"/>
</dbReference>
<keyword evidence="9" id="KW-1185">Reference proteome</keyword>
<dbReference type="GO" id="GO:0022857">
    <property type="term" value="F:transmembrane transporter activity"/>
    <property type="evidence" value="ECO:0007669"/>
    <property type="project" value="InterPro"/>
</dbReference>
<feature type="domain" description="Phospholipid/glycerol acyltransferase" evidence="7">
    <location>
        <begin position="452"/>
        <end position="564"/>
    </location>
</feature>
<proteinExistence type="inferred from homology"/>
<comment type="similarity">
    <text evidence="1">Belongs to the ATP-dependent AMP-binding enzyme family.</text>
</comment>
<dbReference type="PANTHER" id="PTHR24096">
    <property type="entry name" value="LONG-CHAIN-FATTY-ACID--COA LIGASE"/>
    <property type="match status" value="1"/>
</dbReference>
<evidence type="ECO:0000313" key="8">
    <source>
        <dbReference type="EMBL" id="RVU30554.1"/>
    </source>
</evidence>
<dbReference type="InterPro" id="IPR000873">
    <property type="entry name" value="AMP-dep_synth/lig_dom"/>
</dbReference>
<feature type="transmembrane region" description="Helical" evidence="6">
    <location>
        <begin position="241"/>
        <end position="265"/>
    </location>
</feature>
<reference evidence="8 9" key="1">
    <citation type="submission" date="2019-01" db="EMBL/GenBank/DDBJ databases">
        <authorList>
            <person name="Chen W.-M."/>
        </authorList>
    </citation>
    <scope>NUCLEOTIDE SEQUENCE [LARGE SCALE GENOMIC DNA]</scope>
    <source>
        <strain evidence="8 9">HPM-16</strain>
    </source>
</reference>
<dbReference type="Pfam" id="PF07690">
    <property type="entry name" value="MFS_1"/>
    <property type="match status" value="1"/>
</dbReference>
<evidence type="ECO:0000313" key="9">
    <source>
        <dbReference type="Proteomes" id="UP000282818"/>
    </source>
</evidence>
<dbReference type="Gene3D" id="1.20.1250.20">
    <property type="entry name" value="MFS general substrate transporter like domains"/>
    <property type="match status" value="1"/>
</dbReference>
<feature type="transmembrane region" description="Helical" evidence="6">
    <location>
        <begin position="81"/>
        <end position="98"/>
    </location>
</feature>
<keyword evidence="4 6" id="KW-1133">Transmembrane helix</keyword>
<keyword evidence="5 6" id="KW-0472">Membrane</keyword>